<feature type="region of interest" description="Disordered" evidence="1">
    <location>
        <begin position="1058"/>
        <end position="1080"/>
    </location>
</feature>
<feature type="compositionally biased region" description="Gly residues" evidence="1">
    <location>
        <begin position="247"/>
        <end position="256"/>
    </location>
</feature>
<organism evidence="2 3">
    <name type="scientific">Chlamydomonas incerta</name>
    <dbReference type="NCBI Taxonomy" id="51695"/>
    <lineage>
        <taxon>Eukaryota</taxon>
        <taxon>Viridiplantae</taxon>
        <taxon>Chlorophyta</taxon>
        <taxon>core chlorophytes</taxon>
        <taxon>Chlorophyceae</taxon>
        <taxon>CS clade</taxon>
        <taxon>Chlamydomonadales</taxon>
        <taxon>Chlamydomonadaceae</taxon>
        <taxon>Chlamydomonas</taxon>
    </lineage>
</organism>
<accession>A0A835T9L1</accession>
<name>A0A835T9L1_CHLIN</name>
<feature type="compositionally biased region" description="Polar residues" evidence="1">
    <location>
        <begin position="1058"/>
        <end position="1072"/>
    </location>
</feature>
<gene>
    <name evidence="2" type="ORF">HXX76_007848</name>
</gene>
<feature type="compositionally biased region" description="Low complexity" evidence="1">
    <location>
        <begin position="282"/>
        <end position="311"/>
    </location>
</feature>
<dbReference type="EMBL" id="JAEHOC010000017">
    <property type="protein sequence ID" value="KAG2434121.1"/>
    <property type="molecule type" value="Genomic_DNA"/>
</dbReference>
<feature type="region of interest" description="Disordered" evidence="1">
    <location>
        <begin position="722"/>
        <end position="743"/>
    </location>
</feature>
<protein>
    <submittedName>
        <fullName evidence="2">Uncharacterized protein</fullName>
    </submittedName>
</protein>
<feature type="compositionally biased region" description="Low complexity" evidence="1">
    <location>
        <begin position="257"/>
        <end position="270"/>
    </location>
</feature>
<feature type="region of interest" description="Disordered" evidence="1">
    <location>
        <begin position="881"/>
        <end position="905"/>
    </location>
</feature>
<feature type="compositionally biased region" description="Low complexity" evidence="1">
    <location>
        <begin position="600"/>
        <end position="628"/>
    </location>
</feature>
<keyword evidence="3" id="KW-1185">Reference proteome</keyword>
<dbReference type="OrthoDB" id="552474at2759"/>
<feature type="compositionally biased region" description="Gly residues" evidence="1">
    <location>
        <begin position="895"/>
        <end position="904"/>
    </location>
</feature>
<evidence type="ECO:0000313" key="3">
    <source>
        <dbReference type="Proteomes" id="UP000650467"/>
    </source>
</evidence>
<feature type="compositionally biased region" description="Pro residues" evidence="1">
    <location>
        <begin position="271"/>
        <end position="281"/>
    </location>
</feature>
<sequence>MAGRSAPVPAGHVAAGRGLGRGTPAAGTEGAVAAVAAAGSIPESGPVGAPLLGTAPRALSGASLPAGGPVAALHLARQMLQLRRDKAGATHAFAAGPGSGPQAHGSLAATMQWPMRQAGARARRSPGEYRGWCRSLNVSVKVSDHGGTFEEYSTRLVGVAPRLVGHAMTLPAAWAGAAAAAVAGAGAAAGGGAAGSAASCAHAPPVAPQPTRMDKGSGALVRAACVRGCTLLLTWSRVLVAQPGGAAGGGGGGGGAPAAAAHGGPAAVQPLPQPQPLPEPQPQQAAALADRNGAAPPAAREQGAAGLAHSPAPTAAADAAAAGGAGQCTDAPAALLAITSSGPPSVGSVQAQVGSTLVRWARQTDREQEAAAAAAQRSRAGAGAAPAAGAAGSGSVTALAAPRGAARVASVEGGGALSDGPEGQAGGRLAEMLPMAEVVRLVHVSPPALALPAGHRGDGAAAGPGGGAAAAPQPARVRLCVVSAGPLRARVLVLAAAAAAAEARAGGVATTSGSSGMMTAAVLKEVPVELLSGVQDIELDLSDVVQGLADDAVAPAAGPGGGSPLRAFSLQLVLAAPHHAEEEGAAAAGTAGEQLGTAWRQAGSEGASGSSPPVQQQPQAQAQEQVAPRGRNSLRMDAGASAADATGCELVHAGGPDNGDGVAVDGQAGEWAVVGSEDDGSDMGSAFADGGEDEHSLHVHAHALMQQLPSESAASPLLTAARAEPPQSQPGSGAGSRSVPTPTMAALTATGGRVEIRGGAASPAAPASAASSQAAASAHMGVLGDPDAAAAAAAAEAQPLVHFFAPLLVLPADAAAEVNELWATFSGAAAAPLGELQDAVHAAAADIAEMLVDVSAEAFARRLAGSSGSGGGIMGTHDSSFSLASSSGRSEDDGGGGGAGGGWRSGARRRLAPHLDVGPGAAAAAAAVAAGAAAEADLGGAELRAAALGEAWTSDMEPLVEDIAALLELNATWPLADVPAAGRGAAGTAAAAAAGGGGRAAAVDVVGVNDGLVPPGASSDNAQDGCPHASGTCGTGPTVAADDSGSLDVAIRSRTLSSGSINSRGASPTKTSAADAAMNHRRSAAGSDVVAPATGCGFSANSGGFSAAERRLAEGLAASLLPHLHGIAMPATLRLVTVAAVRVLGQPAVGAILPAPVMPAAPAGSSSLPAEAVTAAVPAVALERVDAAGLRKGLHAGMPALSSDAGGACLKSGAAAAEAADMRSHGAFGDGTLKARLEGKQSQAQQQPQQQLQLLQPSLSDDFRVWRVAELLRGAGGRARMCLLIGLAASVQSFAAIARGHESAMKLLLLGLFSLAEVLGNLCIAVGAKVLLPKPPPAQAAACGAALSGAAASGSGAPVRSSSNSGAGSASAIDAGDLGAADNAVLQAQRLAALRVLATVYDWATLVGIPLLLFLCSKRPKGDST</sequence>
<reference evidence="2" key="1">
    <citation type="journal article" date="2020" name="bioRxiv">
        <title>Comparative genomics of Chlamydomonas.</title>
        <authorList>
            <person name="Craig R.J."/>
            <person name="Hasan A.R."/>
            <person name="Ness R.W."/>
            <person name="Keightley P.D."/>
        </authorList>
    </citation>
    <scope>NUCLEOTIDE SEQUENCE</scope>
    <source>
        <strain evidence="2">SAG 7.73</strain>
    </source>
</reference>
<proteinExistence type="predicted"/>
<dbReference type="Proteomes" id="UP000650467">
    <property type="component" value="Unassembled WGS sequence"/>
</dbReference>
<evidence type="ECO:0000256" key="1">
    <source>
        <dbReference type="SAM" id="MobiDB-lite"/>
    </source>
</evidence>
<evidence type="ECO:0000313" key="2">
    <source>
        <dbReference type="EMBL" id="KAG2434121.1"/>
    </source>
</evidence>
<feature type="region of interest" description="Disordered" evidence="1">
    <location>
        <begin position="1"/>
        <end position="22"/>
    </location>
</feature>
<comment type="caution">
    <text evidence="2">The sequence shown here is derived from an EMBL/GenBank/DDBJ whole genome shotgun (WGS) entry which is preliminary data.</text>
</comment>
<feature type="region of interest" description="Disordered" evidence="1">
    <location>
        <begin position="600"/>
        <end position="630"/>
    </location>
</feature>
<feature type="region of interest" description="Disordered" evidence="1">
    <location>
        <begin position="247"/>
        <end position="311"/>
    </location>
</feature>